<feature type="transmembrane region" description="Helical" evidence="1">
    <location>
        <begin position="187"/>
        <end position="209"/>
    </location>
</feature>
<protein>
    <recommendedName>
        <fullName evidence="4">Major facilitator superfamily (MFS) profile domain-containing protein</fullName>
    </recommendedName>
</protein>
<dbReference type="HOGENOM" id="CLU_459451_0_0_1"/>
<feature type="transmembrane region" description="Helical" evidence="1">
    <location>
        <begin position="221"/>
        <end position="241"/>
    </location>
</feature>
<dbReference type="Pfam" id="PF07690">
    <property type="entry name" value="MFS_1"/>
    <property type="match status" value="1"/>
</dbReference>
<feature type="transmembrane region" description="Helical" evidence="1">
    <location>
        <begin position="312"/>
        <end position="330"/>
    </location>
</feature>
<feature type="transmembrane region" description="Helical" evidence="1">
    <location>
        <begin position="63"/>
        <end position="88"/>
    </location>
</feature>
<evidence type="ECO:0000256" key="1">
    <source>
        <dbReference type="SAM" id="Phobius"/>
    </source>
</evidence>
<feature type="transmembrane region" description="Helical" evidence="1">
    <location>
        <begin position="449"/>
        <end position="466"/>
    </location>
</feature>
<dbReference type="Proteomes" id="UP000008068">
    <property type="component" value="Unassembled WGS sequence"/>
</dbReference>
<keyword evidence="3" id="KW-1185">Reference proteome</keyword>
<feature type="transmembrane region" description="Helical" evidence="1">
    <location>
        <begin position="162"/>
        <end position="181"/>
    </location>
</feature>
<dbReference type="PANTHER" id="PTHR45757">
    <property type="entry name" value="PROTEIN CBG23364-RELATED"/>
    <property type="match status" value="1"/>
</dbReference>
<feature type="transmembrane region" description="Helical" evidence="1">
    <location>
        <begin position="134"/>
        <end position="155"/>
    </location>
</feature>
<dbReference type="InterPro" id="IPR036259">
    <property type="entry name" value="MFS_trans_sf"/>
</dbReference>
<feature type="transmembrane region" description="Helical" evidence="1">
    <location>
        <begin position="350"/>
        <end position="370"/>
    </location>
</feature>
<evidence type="ECO:0000313" key="2">
    <source>
        <dbReference type="EMBL" id="EGT37644.1"/>
    </source>
</evidence>
<feature type="transmembrane region" description="Helical" evidence="1">
    <location>
        <begin position="478"/>
        <end position="497"/>
    </location>
</feature>
<dbReference type="Gene3D" id="1.20.1250.20">
    <property type="entry name" value="MFS general substrate transporter like domains"/>
    <property type="match status" value="2"/>
</dbReference>
<keyword evidence="1" id="KW-0812">Transmembrane</keyword>
<proteinExistence type="predicted"/>
<dbReference type="GO" id="GO:0016020">
    <property type="term" value="C:membrane"/>
    <property type="evidence" value="ECO:0007669"/>
    <property type="project" value="TreeGrafter"/>
</dbReference>
<dbReference type="eggNOG" id="KOG2532">
    <property type="taxonomic scope" value="Eukaryota"/>
</dbReference>
<dbReference type="EMBL" id="GL381393">
    <property type="protein sequence ID" value="EGT37644.1"/>
    <property type="molecule type" value="Genomic_DNA"/>
</dbReference>
<dbReference type="GO" id="GO:0022857">
    <property type="term" value="F:transmembrane transporter activity"/>
    <property type="evidence" value="ECO:0007669"/>
    <property type="project" value="InterPro"/>
</dbReference>
<keyword evidence="1" id="KW-0472">Membrane</keyword>
<dbReference type="InterPro" id="IPR011701">
    <property type="entry name" value="MFS"/>
</dbReference>
<name>G0PMI3_CAEBE</name>
<accession>G0PMI3</accession>
<dbReference type="OrthoDB" id="5838763at2759"/>
<evidence type="ECO:0000313" key="3">
    <source>
        <dbReference type="Proteomes" id="UP000008068"/>
    </source>
</evidence>
<dbReference type="CDD" id="cd06174">
    <property type="entry name" value="MFS"/>
    <property type="match status" value="1"/>
</dbReference>
<dbReference type="SUPFAM" id="SSF103473">
    <property type="entry name" value="MFS general substrate transporter"/>
    <property type="match status" value="1"/>
</dbReference>
<dbReference type="InParanoid" id="G0PMI3"/>
<dbReference type="STRING" id="135651.G0PMI3"/>
<feature type="transmembrane region" description="Helical" evidence="1">
    <location>
        <begin position="253"/>
        <end position="273"/>
    </location>
</feature>
<reference evidence="3" key="1">
    <citation type="submission" date="2011-07" db="EMBL/GenBank/DDBJ databases">
        <authorList>
            <consortium name="Caenorhabditis brenneri Sequencing and Analysis Consortium"/>
            <person name="Wilson R.K."/>
        </authorList>
    </citation>
    <scope>NUCLEOTIDE SEQUENCE [LARGE SCALE GENOMIC DNA]</scope>
    <source>
        <strain evidence="3">PB2801</strain>
    </source>
</reference>
<keyword evidence="1" id="KW-1133">Transmembrane helix</keyword>
<evidence type="ECO:0008006" key="4">
    <source>
        <dbReference type="Google" id="ProtNLM"/>
    </source>
</evidence>
<dbReference type="AlphaFoldDB" id="G0PMI3"/>
<gene>
    <name evidence="2" type="ORF">CAEBREN_31134</name>
</gene>
<feature type="transmembrane region" description="Helical" evidence="1">
    <location>
        <begin position="409"/>
        <end position="428"/>
    </location>
</feature>
<sequence>MLGFRDNRFLAYFNDAKLRNPPITYELLGIHSKIVRKKPFFSATRCSTDFVPAYKSFLHRTRFLLLLLVILLNAIVYSNTVLINFAVICMSENNIELMLNGDHNDYEVVREAVASSMNDFRSSWFTFNGLERSIIFMMAPLGALVMIYPTWMLIMKHGYRRVCSIACLISTFLTAFLPWSIFFGFPYVLIIQFLLGASAPSALLLVPSVIRKWSTRKNDHFCFLVMSTFQQISPSSIYPIATYISKSFFGWPVIFYFQSILSFIVTILFFYFYKETPVRHANVSDNELEKIQRGESVRGNIDYKKMILCPQFQSVCLSIFIYFLPISFFIQYLPSYLYDIMDQSLEKTAWTISLIMMVHLVLKVFISRIFEKNPVLTSIYSIKFLSFASFVGSAVIMITLFVTKFHFQIQLILYVAIFAFLSLSWPSIFKSSNIISNKYYLPVMVRTHIILFYFASLMSNILPLIFGRKDSWESWRYIWLVLSILLISSVIFFWLTFRFEKSDWDVYIPPEPPQPVRAEDIAPVSHPRPCRFTTSFDDEIVVSIISRGLDRCDTCKKHGIDARVHPKDENDVIPTRKMYDELVQGQQDVSITRF</sequence>
<organism evidence="3">
    <name type="scientific">Caenorhabditis brenneri</name>
    <name type="common">Nematode worm</name>
    <dbReference type="NCBI Taxonomy" id="135651"/>
    <lineage>
        <taxon>Eukaryota</taxon>
        <taxon>Metazoa</taxon>
        <taxon>Ecdysozoa</taxon>
        <taxon>Nematoda</taxon>
        <taxon>Chromadorea</taxon>
        <taxon>Rhabditida</taxon>
        <taxon>Rhabditina</taxon>
        <taxon>Rhabditomorpha</taxon>
        <taxon>Rhabditoidea</taxon>
        <taxon>Rhabditidae</taxon>
        <taxon>Peloderinae</taxon>
        <taxon>Caenorhabditis</taxon>
    </lineage>
</organism>
<feature type="transmembrane region" description="Helical" evidence="1">
    <location>
        <begin position="382"/>
        <end position="403"/>
    </location>
</feature>
<dbReference type="PANTHER" id="PTHR45757:SF30">
    <property type="entry name" value="MFS DOMAIN-CONTAINING PROTEIN"/>
    <property type="match status" value="1"/>
</dbReference>